<evidence type="ECO:0000256" key="1">
    <source>
        <dbReference type="ARBA" id="ARBA00012493"/>
    </source>
</evidence>
<dbReference type="Gene3D" id="3.30.420.10">
    <property type="entry name" value="Ribonuclease H-like superfamily/Ribonuclease H"/>
    <property type="match status" value="1"/>
</dbReference>
<accession>A0AAW1N1D5</accession>
<dbReference type="SUPFAM" id="SSF56672">
    <property type="entry name" value="DNA/RNA polymerases"/>
    <property type="match status" value="1"/>
</dbReference>
<dbReference type="InterPro" id="IPR001584">
    <property type="entry name" value="Integrase_cat-core"/>
</dbReference>
<reference evidence="4 5" key="1">
    <citation type="journal article" date="2024" name="BMC Genomics">
        <title>De novo assembly and annotation of Popillia japonica's genome with initial clues to its potential as an invasive pest.</title>
        <authorList>
            <person name="Cucini C."/>
            <person name="Boschi S."/>
            <person name="Funari R."/>
            <person name="Cardaioli E."/>
            <person name="Iannotti N."/>
            <person name="Marturano G."/>
            <person name="Paoli F."/>
            <person name="Bruttini M."/>
            <person name="Carapelli A."/>
            <person name="Frati F."/>
            <person name="Nardi F."/>
        </authorList>
    </citation>
    <scope>NUCLEOTIDE SEQUENCE [LARGE SCALE GENOMIC DNA]</scope>
    <source>
        <strain evidence="4">DMR45628</strain>
    </source>
</reference>
<dbReference type="PROSITE" id="PS50994">
    <property type="entry name" value="INTEGRASE"/>
    <property type="match status" value="1"/>
</dbReference>
<keyword evidence="5" id="KW-1185">Reference proteome</keyword>
<feature type="domain" description="Integrase catalytic" evidence="3">
    <location>
        <begin position="468"/>
        <end position="635"/>
    </location>
</feature>
<evidence type="ECO:0000259" key="3">
    <source>
        <dbReference type="PROSITE" id="PS50994"/>
    </source>
</evidence>
<dbReference type="SUPFAM" id="SSF53098">
    <property type="entry name" value="Ribonuclease H-like"/>
    <property type="match status" value="1"/>
</dbReference>
<comment type="caution">
    <text evidence="4">The sequence shown here is derived from an EMBL/GenBank/DDBJ whole genome shotgun (WGS) entry which is preliminary data.</text>
</comment>
<name>A0AAW1N1D5_POPJA</name>
<dbReference type="PANTHER" id="PTHR37984:SF15">
    <property type="entry name" value="INTEGRASE CATALYTIC DOMAIN-CONTAINING PROTEIN"/>
    <property type="match status" value="1"/>
</dbReference>
<dbReference type="AlphaFoldDB" id="A0AAW1N1D5"/>
<protein>
    <recommendedName>
        <fullName evidence="1">RNA-directed DNA polymerase</fullName>
        <ecNumber evidence="1">2.7.7.49</ecNumber>
    </recommendedName>
</protein>
<evidence type="ECO:0000313" key="5">
    <source>
        <dbReference type="Proteomes" id="UP001458880"/>
    </source>
</evidence>
<dbReference type="InterPro" id="IPR050951">
    <property type="entry name" value="Retrovirus_Pol_polyprotein"/>
</dbReference>
<evidence type="ECO:0000256" key="2">
    <source>
        <dbReference type="SAM" id="MobiDB-lite"/>
    </source>
</evidence>
<dbReference type="InterPro" id="IPR036397">
    <property type="entry name" value="RNaseH_sf"/>
</dbReference>
<dbReference type="GO" id="GO:0003676">
    <property type="term" value="F:nucleic acid binding"/>
    <property type="evidence" value="ECO:0007669"/>
    <property type="project" value="InterPro"/>
</dbReference>
<sequence>MYTVPLQFKPVNSSQVQPNQFQNVYRPPAIQTSQFQTNQFRSNMPRLAYFQYQRQPHVKPRSGEFQQLSSRIERSPPIKTEPYGATEEKHHSALLTPKQIEKIQRQIVERKLRLEHLDERERDDIPSYQKPYRMSPIQKAEINRQVKKMLEQNIIQESASPWSAPVAIVPMQAALENFEWNADALSRVKSHYQEEKASTTLQITSQELGETFNTLGTTEITSEDVDRVLQTLTEESDNIGLQIQTSQEELDEILTMQEIDKKTPKSGPSKQPKPIASTPSPKPGPSEPAEIRKTIYSDSVHSNAKKQPKSTIRIVQMPIDTQKIQIFIEEHMYPAEIFFDTDNGKMIYQAKVNKKRMAQNLLQNCVKYIQNTSQIFDQRSTGACTELELSKMRQKFDQRSTGACTELELSKMRQKNWKLLCYIMSEKTNHQGIEETLQQIRRRYYWDKIKADIAEYIKKCEVCQRHKYDRRPPKVRFQITEQIDKPFSKIHVNTVAINSQNFLTIIDVFTKYAQAYLINGKTAVEVVEKLIESFSIHGTPQQIVMDNGLQFNNATLKELLKLYKIKVHYTTSQNPNSNAPVERLHSTLLEHLRILKNRKVGQDVKQLMKLAILAYNSTNHMTTGISPFELLYGHTNTREPLDLYYNICTYIFKNIYSDTKKELNVCMIASLRKCKGRKNKTLVEEMNNEKTRNWQLDKKSMSNQPNTIPKKQKRGIGDRSLLANVVSDDNTVEVENKRKRKFKYHINSLKLSFVAEFLSEED</sequence>
<dbReference type="Gene3D" id="1.10.340.70">
    <property type="match status" value="1"/>
</dbReference>
<dbReference type="Proteomes" id="UP001458880">
    <property type="component" value="Unassembled WGS sequence"/>
</dbReference>
<dbReference type="GO" id="GO:0003964">
    <property type="term" value="F:RNA-directed DNA polymerase activity"/>
    <property type="evidence" value="ECO:0007669"/>
    <property type="project" value="UniProtKB-EC"/>
</dbReference>
<dbReference type="Pfam" id="PF00665">
    <property type="entry name" value="rve"/>
    <property type="match status" value="1"/>
</dbReference>
<feature type="region of interest" description="Disordered" evidence="2">
    <location>
        <begin position="259"/>
        <end position="290"/>
    </location>
</feature>
<gene>
    <name evidence="4" type="ORF">QE152_g4858</name>
</gene>
<organism evidence="4 5">
    <name type="scientific">Popillia japonica</name>
    <name type="common">Japanese beetle</name>
    <dbReference type="NCBI Taxonomy" id="7064"/>
    <lineage>
        <taxon>Eukaryota</taxon>
        <taxon>Metazoa</taxon>
        <taxon>Ecdysozoa</taxon>
        <taxon>Arthropoda</taxon>
        <taxon>Hexapoda</taxon>
        <taxon>Insecta</taxon>
        <taxon>Pterygota</taxon>
        <taxon>Neoptera</taxon>
        <taxon>Endopterygota</taxon>
        <taxon>Coleoptera</taxon>
        <taxon>Polyphaga</taxon>
        <taxon>Scarabaeiformia</taxon>
        <taxon>Scarabaeidae</taxon>
        <taxon>Rutelinae</taxon>
        <taxon>Popillia</taxon>
    </lineage>
</organism>
<dbReference type="PANTHER" id="PTHR37984">
    <property type="entry name" value="PROTEIN CBG26694"/>
    <property type="match status" value="1"/>
</dbReference>
<proteinExistence type="predicted"/>
<dbReference type="Pfam" id="PF17921">
    <property type="entry name" value="Integrase_H2C2"/>
    <property type="match status" value="1"/>
</dbReference>
<dbReference type="EC" id="2.7.7.49" evidence="1"/>
<dbReference type="InterPro" id="IPR041588">
    <property type="entry name" value="Integrase_H2C2"/>
</dbReference>
<dbReference type="Gene3D" id="3.10.10.10">
    <property type="entry name" value="HIV Type 1 Reverse Transcriptase, subunit A, domain 1"/>
    <property type="match status" value="1"/>
</dbReference>
<dbReference type="EMBL" id="JASPKY010000026">
    <property type="protein sequence ID" value="KAK9751742.1"/>
    <property type="molecule type" value="Genomic_DNA"/>
</dbReference>
<dbReference type="GO" id="GO:0042575">
    <property type="term" value="C:DNA polymerase complex"/>
    <property type="evidence" value="ECO:0007669"/>
    <property type="project" value="UniProtKB-ARBA"/>
</dbReference>
<dbReference type="InterPro" id="IPR043502">
    <property type="entry name" value="DNA/RNA_pol_sf"/>
</dbReference>
<dbReference type="GO" id="GO:0015074">
    <property type="term" value="P:DNA integration"/>
    <property type="evidence" value="ECO:0007669"/>
    <property type="project" value="InterPro"/>
</dbReference>
<dbReference type="InterPro" id="IPR012337">
    <property type="entry name" value="RNaseH-like_sf"/>
</dbReference>
<feature type="region of interest" description="Disordered" evidence="2">
    <location>
        <begin position="59"/>
        <end position="85"/>
    </location>
</feature>
<evidence type="ECO:0000313" key="4">
    <source>
        <dbReference type="EMBL" id="KAK9751742.1"/>
    </source>
</evidence>